<dbReference type="EMBL" id="PYGE01000003">
    <property type="protein sequence ID" value="PSL06125.1"/>
    <property type="molecule type" value="Genomic_DNA"/>
</dbReference>
<dbReference type="Pfam" id="PF01575">
    <property type="entry name" value="MaoC_dehydratas"/>
    <property type="match status" value="1"/>
</dbReference>
<dbReference type="GO" id="GO:0019171">
    <property type="term" value="F:(3R)-hydroxyacyl-[acyl-carrier-protein] dehydratase activity"/>
    <property type="evidence" value="ECO:0007669"/>
    <property type="project" value="TreeGrafter"/>
</dbReference>
<evidence type="ECO:0000259" key="2">
    <source>
        <dbReference type="Pfam" id="PF01575"/>
    </source>
</evidence>
<keyword evidence="4" id="KW-1185">Reference proteome</keyword>
<sequence>MITTGDRTSVSKTVGESDVYLFAGITGDLSPNHVDETFMARTTYGRRVAHGVLLLGYASAASTTLLSRTATEAVSYGYDRLRFTAPVFIGDTVTVDYVVTSVDDTTGRVEADVTVRNQDGDVCLVAAHTMKLL</sequence>
<dbReference type="RefSeq" id="WP_106536327.1">
    <property type="nucleotide sequence ID" value="NZ_ML142903.1"/>
</dbReference>
<evidence type="ECO:0000313" key="3">
    <source>
        <dbReference type="EMBL" id="PSL06125.1"/>
    </source>
</evidence>
<accession>A0A2P8E9K0</accession>
<dbReference type="InterPro" id="IPR029069">
    <property type="entry name" value="HotDog_dom_sf"/>
</dbReference>
<reference evidence="3 4" key="1">
    <citation type="submission" date="2018-03" db="EMBL/GenBank/DDBJ databases">
        <title>Genomic Encyclopedia of Archaeal and Bacterial Type Strains, Phase II (KMG-II): from individual species to whole genera.</title>
        <authorList>
            <person name="Goeker M."/>
        </authorList>
    </citation>
    <scope>NUCLEOTIDE SEQUENCE [LARGE SCALE GENOMIC DNA]</scope>
    <source>
        <strain evidence="3 4">DSM 45211</strain>
    </source>
</reference>
<dbReference type="PANTHER" id="PTHR43437">
    <property type="entry name" value="HYDROXYACYL-THIOESTER DEHYDRATASE TYPE 2, MITOCHONDRIAL-RELATED"/>
    <property type="match status" value="1"/>
</dbReference>
<feature type="domain" description="MaoC-like" evidence="2">
    <location>
        <begin position="8"/>
        <end position="115"/>
    </location>
</feature>
<proteinExistence type="inferred from homology"/>
<dbReference type="AlphaFoldDB" id="A0A2P8E9K0"/>
<gene>
    <name evidence="3" type="ORF">CLV30_103280</name>
</gene>
<organism evidence="3 4">
    <name type="scientific">Haloactinopolyspora alba</name>
    <dbReference type="NCBI Taxonomy" id="648780"/>
    <lineage>
        <taxon>Bacteria</taxon>
        <taxon>Bacillati</taxon>
        <taxon>Actinomycetota</taxon>
        <taxon>Actinomycetes</taxon>
        <taxon>Jiangellales</taxon>
        <taxon>Jiangellaceae</taxon>
        <taxon>Haloactinopolyspora</taxon>
    </lineage>
</organism>
<name>A0A2P8E9K0_9ACTN</name>
<comment type="caution">
    <text evidence="3">The sequence shown here is derived from an EMBL/GenBank/DDBJ whole genome shotgun (WGS) entry which is preliminary data.</text>
</comment>
<dbReference type="GO" id="GO:0006633">
    <property type="term" value="P:fatty acid biosynthetic process"/>
    <property type="evidence" value="ECO:0007669"/>
    <property type="project" value="TreeGrafter"/>
</dbReference>
<dbReference type="OrthoDB" id="9796589at2"/>
<dbReference type="InterPro" id="IPR002539">
    <property type="entry name" value="MaoC-like_dom"/>
</dbReference>
<dbReference type="Gene3D" id="3.10.129.10">
    <property type="entry name" value="Hotdog Thioesterase"/>
    <property type="match status" value="1"/>
</dbReference>
<evidence type="ECO:0000313" key="4">
    <source>
        <dbReference type="Proteomes" id="UP000243528"/>
    </source>
</evidence>
<dbReference type="Proteomes" id="UP000243528">
    <property type="component" value="Unassembled WGS sequence"/>
</dbReference>
<dbReference type="SUPFAM" id="SSF54637">
    <property type="entry name" value="Thioesterase/thiol ester dehydrase-isomerase"/>
    <property type="match status" value="1"/>
</dbReference>
<dbReference type="PANTHER" id="PTHR43437:SF3">
    <property type="entry name" value="HYDROXYACYL-THIOESTER DEHYDRATASE TYPE 2, MITOCHONDRIAL"/>
    <property type="match status" value="1"/>
</dbReference>
<dbReference type="InterPro" id="IPR050965">
    <property type="entry name" value="UPF0336/Enoyl-CoA_hydratase"/>
</dbReference>
<protein>
    <submittedName>
        <fullName evidence="3">Acyl dehydratase</fullName>
    </submittedName>
</protein>
<evidence type="ECO:0000256" key="1">
    <source>
        <dbReference type="ARBA" id="ARBA00005254"/>
    </source>
</evidence>
<comment type="similarity">
    <text evidence="1">Belongs to the enoyl-CoA hydratase/isomerase family.</text>
</comment>
<dbReference type="CDD" id="cd03449">
    <property type="entry name" value="R_hydratase"/>
    <property type="match status" value="1"/>
</dbReference>